<sequence>MDLLHIPEEDKLLEELLLSLRHYGKVCQIKQFFCGGYFEGKLSVLMDVSTPSEDALTIRPLDRMLYLPAWDTYVPASFKGASPPNDSALTVELEGTLCATALHRL</sequence>
<dbReference type="AlphaFoldDB" id="A0A9P7C1K7"/>
<accession>A0A9P7C1K7</accession>
<proteinExistence type="predicted"/>
<dbReference type="EMBL" id="JAANIU010011307">
    <property type="protein sequence ID" value="KAG1531134.1"/>
    <property type="molecule type" value="Genomic_DNA"/>
</dbReference>
<evidence type="ECO:0000313" key="2">
    <source>
        <dbReference type="Proteomes" id="UP000740926"/>
    </source>
</evidence>
<comment type="caution">
    <text evidence="1">The sequence shown here is derived from an EMBL/GenBank/DDBJ whole genome shotgun (WGS) entry which is preliminary data.</text>
</comment>
<dbReference type="Proteomes" id="UP000740926">
    <property type="component" value="Unassembled WGS sequence"/>
</dbReference>
<organism evidence="1 2">
    <name type="scientific">Rhizopus delemar</name>
    <dbReference type="NCBI Taxonomy" id="936053"/>
    <lineage>
        <taxon>Eukaryota</taxon>
        <taxon>Fungi</taxon>
        <taxon>Fungi incertae sedis</taxon>
        <taxon>Mucoromycota</taxon>
        <taxon>Mucoromycotina</taxon>
        <taxon>Mucoromycetes</taxon>
        <taxon>Mucorales</taxon>
        <taxon>Mucorineae</taxon>
        <taxon>Rhizopodaceae</taxon>
        <taxon>Rhizopus</taxon>
    </lineage>
</organism>
<name>A0A9P7C1K7_9FUNG</name>
<keyword evidence="2" id="KW-1185">Reference proteome</keyword>
<reference evidence="1 2" key="1">
    <citation type="journal article" date="2020" name="Microb. Genom.">
        <title>Genetic diversity of clinical and environmental Mucorales isolates obtained from an investigation of mucormycosis cases among solid organ transplant recipients.</title>
        <authorList>
            <person name="Nguyen M.H."/>
            <person name="Kaul D."/>
            <person name="Muto C."/>
            <person name="Cheng S.J."/>
            <person name="Richter R.A."/>
            <person name="Bruno V.M."/>
            <person name="Liu G."/>
            <person name="Beyhan S."/>
            <person name="Sundermann A.J."/>
            <person name="Mounaud S."/>
            <person name="Pasculle A.W."/>
            <person name="Nierman W.C."/>
            <person name="Driscoll E."/>
            <person name="Cumbie R."/>
            <person name="Clancy C.J."/>
            <person name="Dupont C.L."/>
        </authorList>
    </citation>
    <scope>NUCLEOTIDE SEQUENCE [LARGE SCALE GENOMIC DNA]</scope>
    <source>
        <strain evidence="1 2">GL24</strain>
    </source>
</reference>
<protein>
    <submittedName>
        <fullName evidence="1">Uncharacterized protein</fullName>
    </submittedName>
</protein>
<gene>
    <name evidence="1" type="ORF">G6F50_016876</name>
</gene>
<evidence type="ECO:0000313" key="1">
    <source>
        <dbReference type="EMBL" id="KAG1531134.1"/>
    </source>
</evidence>